<sequence>MDPLESDISGKSQCDICKKWFKKRGLGSHKAKCLRELESDNANAAFFDHTYTHAMQVEAPPLDEAAVNKVYETSHDFQVSDIPIPNSTISFSLSPEHHSSLPNMGDVKTEYHPHSQIGTKMQSFEEYISSCPPPVEPDIEPWLPFKSRLDFEIAEVMLEAALNCSQKDRLIKLIHRAVENSPHDPFTLENGKGLDDMWDSASVLCTNFKKKPFTVPYKDEDWAFDLHMCDPQKKKKSHKCFVKVTEI</sequence>
<proteinExistence type="predicted"/>
<dbReference type="Proteomes" id="UP000807353">
    <property type="component" value="Unassembled WGS sequence"/>
</dbReference>
<organism evidence="1 2">
    <name type="scientific">Collybia nuda</name>
    <dbReference type="NCBI Taxonomy" id="64659"/>
    <lineage>
        <taxon>Eukaryota</taxon>
        <taxon>Fungi</taxon>
        <taxon>Dikarya</taxon>
        <taxon>Basidiomycota</taxon>
        <taxon>Agaricomycotina</taxon>
        <taxon>Agaricomycetes</taxon>
        <taxon>Agaricomycetidae</taxon>
        <taxon>Agaricales</taxon>
        <taxon>Tricholomatineae</taxon>
        <taxon>Clitocybaceae</taxon>
        <taxon>Collybia</taxon>
    </lineage>
</organism>
<dbReference type="EMBL" id="MU150455">
    <property type="protein sequence ID" value="KAF9456128.1"/>
    <property type="molecule type" value="Genomic_DNA"/>
</dbReference>
<dbReference type="OrthoDB" id="3239511at2759"/>
<name>A0A9P6CCL3_9AGAR</name>
<protein>
    <submittedName>
        <fullName evidence="1">Uncharacterized protein</fullName>
    </submittedName>
</protein>
<accession>A0A9P6CCL3</accession>
<comment type="caution">
    <text evidence="1">The sequence shown here is derived from an EMBL/GenBank/DDBJ whole genome shotgun (WGS) entry which is preliminary data.</text>
</comment>
<keyword evidence="2" id="KW-1185">Reference proteome</keyword>
<gene>
    <name evidence="1" type="ORF">BDZ94DRAFT_1276449</name>
</gene>
<evidence type="ECO:0000313" key="2">
    <source>
        <dbReference type="Proteomes" id="UP000807353"/>
    </source>
</evidence>
<dbReference type="AlphaFoldDB" id="A0A9P6CCL3"/>
<evidence type="ECO:0000313" key="1">
    <source>
        <dbReference type="EMBL" id="KAF9456128.1"/>
    </source>
</evidence>
<reference evidence="1" key="1">
    <citation type="submission" date="2020-11" db="EMBL/GenBank/DDBJ databases">
        <authorList>
            <consortium name="DOE Joint Genome Institute"/>
            <person name="Ahrendt S."/>
            <person name="Riley R."/>
            <person name="Andreopoulos W."/>
            <person name="Labutti K."/>
            <person name="Pangilinan J."/>
            <person name="Ruiz-Duenas F.J."/>
            <person name="Barrasa J.M."/>
            <person name="Sanchez-Garcia M."/>
            <person name="Camarero S."/>
            <person name="Miyauchi S."/>
            <person name="Serrano A."/>
            <person name="Linde D."/>
            <person name="Babiker R."/>
            <person name="Drula E."/>
            <person name="Ayuso-Fernandez I."/>
            <person name="Pacheco R."/>
            <person name="Padilla G."/>
            <person name="Ferreira P."/>
            <person name="Barriuso J."/>
            <person name="Kellner H."/>
            <person name="Castanera R."/>
            <person name="Alfaro M."/>
            <person name="Ramirez L."/>
            <person name="Pisabarro A.G."/>
            <person name="Kuo A."/>
            <person name="Tritt A."/>
            <person name="Lipzen A."/>
            <person name="He G."/>
            <person name="Yan M."/>
            <person name="Ng V."/>
            <person name="Cullen D."/>
            <person name="Martin F."/>
            <person name="Rosso M.-N."/>
            <person name="Henrissat B."/>
            <person name="Hibbett D."/>
            <person name="Martinez A.T."/>
            <person name="Grigoriev I.V."/>
        </authorList>
    </citation>
    <scope>NUCLEOTIDE SEQUENCE</scope>
    <source>
        <strain evidence="1">CBS 247.69</strain>
    </source>
</reference>